<dbReference type="PROSITE" id="PS00759">
    <property type="entry name" value="ARGE_DAPE_CPG2_2"/>
    <property type="match status" value="1"/>
</dbReference>
<feature type="binding site" evidence="10">
    <location>
        <position position="368"/>
    </location>
    <ligand>
        <name>Zn(2+)</name>
        <dbReference type="ChEBI" id="CHEBI:29105"/>
        <label>2</label>
    </ligand>
</feature>
<dbReference type="Pfam" id="PF01546">
    <property type="entry name" value="Peptidase_M20"/>
    <property type="match status" value="1"/>
</dbReference>
<evidence type="ECO:0000256" key="8">
    <source>
        <dbReference type="ARBA" id="ARBA00029656"/>
    </source>
</evidence>
<dbReference type="SUPFAM" id="SSF55031">
    <property type="entry name" value="Bacterial exopeptidase dimerisation domain"/>
    <property type="match status" value="1"/>
</dbReference>
<dbReference type="EC" id="3.5.1.14" evidence="3"/>
<comment type="subcellular location">
    <subcellularLocation>
        <location evidence="1">Cytoplasm</location>
    </subcellularLocation>
</comment>
<evidence type="ECO:0000313" key="12">
    <source>
        <dbReference type="EMBL" id="JAG47811.1"/>
    </source>
</evidence>
<keyword evidence="6" id="KW-0378">Hydrolase</keyword>
<name>A0A0K8S3E3_LYGHE</name>
<keyword evidence="7 10" id="KW-0862">Zinc</keyword>
<accession>A0A0K8S3E3</accession>
<reference evidence="12" key="1">
    <citation type="submission" date="2014-09" db="EMBL/GenBank/DDBJ databases">
        <authorList>
            <person name="Magalhaes I.L.F."/>
            <person name="Oliveira U."/>
            <person name="Santos F.R."/>
            <person name="Vidigal T.H.D.A."/>
            <person name="Brescovit A.D."/>
            <person name="Santos A.J."/>
        </authorList>
    </citation>
    <scope>NUCLEOTIDE SEQUENCE</scope>
</reference>
<dbReference type="Pfam" id="PF07687">
    <property type="entry name" value="M20_dimer"/>
    <property type="match status" value="1"/>
</dbReference>
<evidence type="ECO:0000256" key="3">
    <source>
        <dbReference type="ARBA" id="ARBA00011913"/>
    </source>
</evidence>
<dbReference type="GO" id="GO:0006520">
    <property type="term" value="P:amino acid metabolic process"/>
    <property type="evidence" value="ECO:0007669"/>
    <property type="project" value="InterPro"/>
</dbReference>
<dbReference type="PANTHER" id="PTHR45892">
    <property type="entry name" value="AMINOACYLASE-1"/>
    <property type="match status" value="1"/>
</dbReference>
<dbReference type="InterPro" id="IPR036264">
    <property type="entry name" value="Bact_exopeptidase_dim_dom"/>
</dbReference>
<comment type="cofactor">
    <cofactor evidence="10">
        <name>Zn(2+)</name>
        <dbReference type="ChEBI" id="CHEBI:29105"/>
    </cofactor>
    <text evidence="10">Binds 2 Zn(2+) ions per subunit.</text>
</comment>
<comment type="similarity">
    <text evidence="2">Belongs to the peptidase M20A family.</text>
</comment>
<sequence>MQENTPVAVLQEYVRIRTDHPNPDYRNAVEFLKRQADRIGLPVVVYGTPSKPVVLMTWTGDNPSLKSVMFNSHMDVVPVVPEKWTFDPFAACKTEDGKIYGRGSQDMKSQGVEYIESVLKLKKEGFRPTRTIHLLFVPDEEIGGKEGMASFVKSSEFQSLNVGFAIDESCACPKDFCILFFDERAGWALEVTCTGPAGHGSLLPADTAADKARIVINEFLERREKERLKIADKPFPELELANVTTINLTMMEGGLQKNVIPDRLKLTFDIRVSVLEDHDEFANWIQSVITKAGEGVTVNFIDREKKLTPTKTDDSNPFWTALKSALDKKDIKVVPVACPGCTDARYLRGEGVPSFGFSPMRNTPVLLHGHDEYITEKVFLEGIEVFVEVMKSLSTVA</sequence>
<feature type="binding site" evidence="10">
    <location>
        <position position="141"/>
    </location>
    <ligand>
        <name>Zn(2+)</name>
        <dbReference type="ChEBI" id="CHEBI:29105"/>
        <label>2</label>
    </ligand>
</feature>
<feature type="binding site" evidence="10">
    <location>
        <position position="106"/>
    </location>
    <ligand>
        <name>Zn(2+)</name>
        <dbReference type="ChEBI" id="CHEBI:29105"/>
        <label>1</label>
    </ligand>
</feature>
<evidence type="ECO:0000256" key="6">
    <source>
        <dbReference type="ARBA" id="ARBA00022801"/>
    </source>
</evidence>
<dbReference type="InterPro" id="IPR052083">
    <property type="entry name" value="Aminoacylase-1_M20A"/>
</dbReference>
<dbReference type="EMBL" id="GBRD01018016">
    <property type="protein sequence ID" value="JAG47811.1"/>
    <property type="molecule type" value="Transcribed_RNA"/>
</dbReference>
<protein>
    <recommendedName>
        <fullName evidence="3">N-acyl-aliphatic-L-amino acid amidohydrolase</fullName>
        <ecNumber evidence="3">3.5.1.14</ecNumber>
    </recommendedName>
    <alternativeName>
        <fullName evidence="8">N-acyl-L-amino-acid amidohydrolase</fullName>
    </alternativeName>
</protein>
<dbReference type="InterPro" id="IPR010159">
    <property type="entry name" value="N-acyl_aa_amidohydrolase"/>
</dbReference>
<proteinExistence type="inferred from homology"/>
<evidence type="ECO:0000256" key="9">
    <source>
        <dbReference type="PIRSR" id="PIRSR036696-1"/>
    </source>
</evidence>
<feature type="active site" evidence="9">
    <location>
        <position position="75"/>
    </location>
</feature>
<evidence type="ECO:0000256" key="5">
    <source>
        <dbReference type="ARBA" id="ARBA00022723"/>
    </source>
</evidence>
<feature type="active site" description="Proton acceptor" evidence="9">
    <location>
        <position position="140"/>
    </location>
</feature>
<dbReference type="InterPro" id="IPR001261">
    <property type="entry name" value="ArgE/DapE_CS"/>
</dbReference>
<evidence type="ECO:0000256" key="2">
    <source>
        <dbReference type="ARBA" id="ARBA00006247"/>
    </source>
</evidence>
<organism evidence="12">
    <name type="scientific">Lygus hesperus</name>
    <name type="common">Western plant bug</name>
    <dbReference type="NCBI Taxonomy" id="30085"/>
    <lineage>
        <taxon>Eukaryota</taxon>
        <taxon>Metazoa</taxon>
        <taxon>Ecdysozoa</taxon>
        <taxon>Arthropoda</taxon>
        <taxon>Hexapoda</taxon>
        <taxon>Insecta</taxon>
        <taxon>Pterygota</taxon>
        <taxon>Neoptera</taxon>
        <taxon>Paraneoptera</taxon>
        <taxon>Hemiptera</taxon>
        <taxon>Heteroptera</taxon>
        <taxon>Panheteroptera</taxon>
        <taxon>Cimicomorpha</taxon>
        <taxon>Miridae</taxon>
        <taxon>Mirini</taxon>
        <taxon>Lygus</taxon>
    </lineage>
</organism>
<evidence type="ECO:0000256" key="7">
    <source>
        <dbReference type="ARBA" id="ARBA00022833"/>
    </source>
</evidence>
<dbReference type="GO" id="GO:0004046">
    <property type="term" value="F:aminoacylase activity"/>
    <property type="evidence" value="ECO:0007669"/>
    <property type="project" value="UniProtKB-EC"/>
</dbReference>
<dbReference type="Gene3D" id="1.10.150.900">
    <property type="match status" value="1"/>
</dbReference>
<dbReference type="NCBIfam" id="TIGR01880">
    <property type="entry name" value="Ac-peptdase-euk"/>
    <property type="match status" value="1"/>
</dbReference>
<feature type="binding site" evidence="10">
    <location>
        <position position="168"/>
    </location>
    <ligand>
        <name>Zn(2+)</name>
        <dbReference type="ChEBI" id="CHEBI:29105"/>
        <label>1</label>
    </ligand>
</feature>
<keyword evidence="5 10" id="KW-0479">Metal-binding</keyword>
<evidence type="ECO:0000259" key="11">
    <source>
        <dbReference type="Pfam" id="PF07687"/>
    </source>
</evidence>
<dbReference type="PROSITE" id="PS00758">
    <property type="entry name" value="ARGE_DAPE_CPG2_1"/>
    <property type="match status" value="1"/>
</dbReference>
<evidence type="ECO:0000256" key="10">
    <source>
        <dbReference type="PIRSR" id="PIRSR036696-2"/>
    </source>
</evidence>
<dbReference type="SUPFAM" id="SSF53187">
    <property type="entry name" value="Zn-dependent exopeptidases"/>
    <property type="match status" value="1"/>
</dbReference>
<dbReference type="Gene3D" id="3.30.70.360">
    <property type="match status" value="1"/>
</dbReference>
<feature type="binding site" evidence="10">
    <location>
        <position position="106"/>
    </location>
    <ligand>
        <name>Zn(2+)</name>
        <dbReference type="ChEBI" id="CHEBI:29105"/>
        <label>2</label>
    </ligand>
</feature>
<dbReference type="Gene3D" id="3.40.630.10">
    <property type="entry name" value="Zn peptidases"/>
    <property type="match status" value="1"/>
</dbReference>
<feature type="binding site" evidence="10">
    <location>
        <position position="73"/>
    </location>
    <ligand>
        <name>Zn(2+)</name>
        <dbReference type="ChEBI" id="CHEBI:29105"/>
        <label>1</label>
    </ligand>
</feature>
<dbReference type="GO" id="GO:0005737">
    <property type="term" value="C:cytoplasm"/>
    <property type="evidence" value="ECO:0007669"/>
    <property type="project" value="UniProtKB-SubCell"/>
</dbReference>
<dbReference type="PIRSF" id="PIRSF036696">
    <property type="entry name" value="ACY-1"/>
    <property type="match status" value="1"/>
</dbReference>
<evidence type="ECO:0000256" key="1">
    <source>
        <dbReference type="ARBA" id="ARBA00004496"/>
    </source>
</evidence>
<dbReference type="FunFam" id="3.40.630.10:FF:000019">
    <property type="entry name" value="Aminoacylase 1"/>
    <property type="match status" value="1"/>
</dbReference>
<feature type="domain" description="Peptidase M20 dimerisation" evidence="11">
    <location>
        <begin position="188"/>
        <end position="293"/>
    </location>
</feature>
<dbReference type="GO" id="GO:0046872">
    <property type="term" value="F:metal ion binding"/>
    <property type="evidence" value="ECO:0007669"/>
    <property type="project" value="UniProtKB-KW"/>
</dbReference>
<dbReference type="InterPro" id="IPR011650">
    <property type="entry name" value="Peptidase_M20_dimer"/>
</dbReference>
<dbReference type="PANTHER" id="PTHR45892:SF1">
    <property type="entry name" value="AMINOACYLASE-1"/>
    <property type="match status" value="1"/>
</dbReference>
<evidence type="ECO:0000256" key="4">
    <source>
        <dbReference type="ARBA" id="ARBA00022490"/>
    </source>
</evidence>
<keyword evidence="4" id="KW-0963">Cytoplasm</keyword>
<dbReference type="InterPro" id="IPR002933">
    <property type="entry name" value="Peptidase_M20"/>
</dbReference>
<dbReference type="AlphaFoldDB" id="A0A0K8S3E3"/>